<keyword evidence="2" id="KW-1185">Reference proteome</keyword>
<dbReference type="Pfam" id="PF01963">
    <property type="entry name" value="TraB_PrgY_gumN"/>
    <property type="match status" value="1"/>
</dbReference>
<dbReference type="EMBL" id="JAZDQV010000014">
    <property type="protein sequence ID" value="MEE1878425.1"/>
    <property type="molecule type" value="Genomic_DNA"/>
</dbReference>
<dbReference type="InterPro" id="IPR047111">
    <property type="entry name" value="YbaP-like"/>
</dbReference>
<comment type="caution">
    <text evidence="1">The sequence shown here is derived from an EMBL/GenBank/DDBJ whole genome shotgun (WGS) entry which is preliminary data.</text>
</comment>
<dbReference type="Proteomes" id="UP001343492">
    <property type="component" value="Unassembled WGS sequence"/>
</dbReference>
<dbReference type="PROSITE" id="PS51257">
    <property type="entry name" value="PROKAR_LIPOPROTEIN"/>
    <property type="match status" value="1"/>
</dbReference>
<reference evidence="1 2" key="1">
    <citation type="submission" date="2024-01" db="EMBL/GenBank/DDBJ databases">
        <title>The genome sequence of Erythrobacteraceae sp. strain 1XM1-14.</title>
        <authorList>
            <person name="Liu Y."/>
        </authorList>
    </citation>
    <scope>NUCLEOTIDE SEQUENCE [LARGE SCALE GENOMIC DNA]</scope>
    <source>
        <strain evidence="1 2">1XM1-14</strain>
    </source>
</reference>
<evidence type="ECO:0000313" key="2">
    <source>
        <dbReference type="Proteomes" id="UP001343492"/>
    </source>
</evidence>
<dbReference type="CDD" id="cd14789">
    <property type="entry name" value="Tiki"/>
    <property type="match status" value="1"/>
</dbReference>
<evidence type="ECO:0000313" key="1">
    <source>
        <dbReference type="EMBL" id="MEE1878425.1"/>
    </source>
</evidence>
<protein>
    <submittedName>
        <fullName evidence="1">TraB/GumN family protein</fullName>
    </submittedName>
</protein>
<gene>
    <name evidence="1" type="ORF">VRS74_12100</name>
</gene>
<name>A0ABU7GHX7_9SPHN</name>
<dbReference type="RefSeq" id="WP_354145488.1">
    <property type="nucleotide sequence ID" value="NZ_JAZDQV010000014.1"/>
</dbReference>
<sequence>MNPCRFLPLIGALALAACGQEPQGGGSDASPVLYEVTGKDGAVEGWLFGTIHSLPGGVQWRTEELDSVVDKADLLVVEIAALDDNAAIGKVFADLAGSPEQPDIGMRVDSEHRPDLFALIERGGYSPGDFAGIETWAVALMLAQVDDDGSSRHGADRALLADFKGSEIRELEGAERQLGIFDQLPEQDQSDLLSGVIAETKKRDEDPDRLRRAWLSGDEDALVEASQTGILADRELRQALLVGRNRDWVAQLDAMLKQKPRPLVGVGAAHLVGPDGLAALLEQRGYTVRRLQ</sequence>
<dbReference type="InterPro" id="IPR002816">
    <property type="entry name" value="TraB/PrgY/GumN_fam"/>
</dbReference>
<accession>A0ABU7GHX7</accession>
<dbReference type="PANTHER" id="PTHR40590">
    <property type="entry name" value="CYTOPLASMIC PROTEIN-RELATED"/>
    <property type="match status" value="1"/>
</dbReference>
<dbReference type="PANTHER" id="PTHR40590:SF1">
    <property type="entry name" value="CYTOPLASMIC PROTEIN"/>
    <property type="match status" value="1"/>
</dbReference>
<organism evidence="1 2">
    <name type="scientific">Altererythrobacter litoralis</name>
    <dbReference type="NCBI Taxonomy" id="3113904"/>
    <lineage>
        <taxon>Bacteria</taxon>
        <taxon>Pseudomonadati</taxon>
        <taxon>Pseudomonadota</taxon>
        <taxon>Alphaproteobacteria</taxon>
        <taxon>Sphingomonadales</taxon>
        <taxon>Erythrobacteraceae</taxon>
        <taxon>Altererythrobacter</taxon>
    </lineage>
</organism>
<proteinExistence type="predicted"/>